<evidence type="ECO:0000256" key="5">
    <source>
        <dbReference type="ARBA" id="ARBA00022777"/>
    </source>
</evidence>
<organism evidence="11 12">
    <name type="scientific">Lujinxingia litoralis</name>
    <dbReference type="NCBI Taxonomy" id="2211119"/>
    <lineage>
        <taxon>Bacteria</taxon>
        <taxon>Deltaproteobacteria</taxon>
        <taxon>Bradymonadales</taxon>
        <taxon>Lujinxingiaceae</taxon>
        <taxon>Lujinxingia</taxon>
    </lineage>
</organism>
<comment type="caution">
    <text evidence="11">The sequence shown here is derived from an EMBL/GenBank/DDBJ whole genome shotgun (WGS) entry which is preliminary data.</text>
</comment>
<dbReference type="PIRSF" id="PIRSF000676">
    <property type="entry name" value="Homoser_kin"/>
    <property type="match status" value="1"/>
</dbReference>
<dbReference type="SUPFAM" id="SSF55060">
    <property type="entry name" value="GHMP Kinase, C-terminal domain"/>
    <property type="match status" value="1"/>
</dbReference>
<keyword evidence="4 7" id="KW-0547">Nucleotide-binding</keyword>
<evidence type="ECO:0000256" key="1">
    <source>
        <dbReference type="ARBA" id="ARBA00022605"/>
    </source>
</evidence>
<gene>
    <name evidence="7" type="primary">thrB</name>
    <name evidence="11" type="ORF">DL240_14230</name>
</gene>
<evidence type="ECO:0000259" key="10">
    <source>
        <dbReference type="Pfam" id="PF08544"/>
    </source>
</evidence>
<dbReference type="Pfam" id="PF00288">
    <property type="entry name" value="GHMP_kinases_N"/>
    <property type="match status" value="1"/>
</dbReference>
<sequence>MIDLPLQHATAVAPATVANVAVGFDILGFSLSDLDGRGLADRVRVERVKEPGVRLITVEGDPSLPDDPERNCATAGLVAMARDRELDFGLHVSVFKGVPQARGLGGAAASAVAAVVAASAVLDTPLSLPERFKYALLGEAVATGEPRGDNVAPAMLGGLILVRSMDPFDVVRIPVPHDFGAVLVVPEHSVDVRLARANLGKDVPLDAHVAQSANLAGFITGCFRDDRDLIARSLRDLVIEPWRAPSVEGFEAVQQAAFDAGALGCSISGAGPACFALHDFRTRGKTIEDAMLQAFEAAGVPALAFRSPVNGLGAHLIERGPLL</sequence>
<dbReference type="PRINTS" id="PR00958">
    <property type="entry name" value="HOMSERKINASE"/>
</dbReference>
<keyword evidence="7" id="KW-0963">Cytoplasm</keyword>
<dbReference type="InterPro" id="IPR014721">
    <property type="entry name" value="Ribsml_uS5_D2-typ_fold_subgr"/>
</dbReference>
<keyword evidence="2 7" id="KW-0808">Transferase</keyword>
<dbReference type="AlphaFoldDB" id="A0A328C432"/>
<keyword evidence="1 7" id="KW-0028">Amino-acid biosynthesis</keyword>
<accession>A0A328C432</accession>
<keyword evidence="6 7" id="KW-0067">ATP-binding</keyword>
<evidence type="ECO:0000256" key="7">
    <source>
        <dbReference type="HAMAP-Rule" id="MF_00384"/>
    </source>
</evidence>
<evidence type="ECO:0000313" key="11">
    <source>
        <dbReference type="EMBL" id="RAL21278.1"/>
    </source>
</evidence>
<reference evidence="11 12" key="1">
    <citation type="submission" date="2018-05" db="EMBL/GenBank/DDBJ databases">
        <title>Lujinxingia marina gen. nov. sp. nov., a new facultative anaerobic member of the class Deltaproteobacteria, and proposal of Lujinxingaceae fam. nov.</title>
        <authorList>
            <person name="Li C.-M."/>
        </authorList>
    </citation>
    <scope>NUCLEOTIDE SEQUENCE [LARGE SCALE GENOMIC DNA]</scope>
    <source>
        <strain evidence="11 12">B210</strain>
    </source>
</reference>
<evidence type="ECO:0000256" key="8">
    <source>
        <dbReference type="NCBIfam" id="TIGR00191"/>
    </source>
</evidence>
<keyword evidence="5 7" id="KW-0418">Kinase</keyword>
<feature type="domain" description="GHMP kinase C-terminal" evidence="10">
    <location>
        <begin position="226"/>
        <end position="295"/>
    </location>
</feature>
<evidence type="ECO:0000259" key="9">
    <source>
        <dbReference type="Pfam" id="PF00288"/>
    </source>
</evidence>
<comment type="catalytic activity">
    <reaction evidence="7">
        <text>L-homoserine + ATP = O-phospho-L-homoserine + ADP + H(+)</text>
        <dbReference type="Rhea" id="RHEA:13985"/>
        <dbReference type="ChEBI" id="CHEBI:15378"/>
        <dbReference type="ChEBI" id="CHEBI:30616"/>
        <dbReference type="ChEBI" id="CHEBI:57476"/>
        <dbReference type="ChEBI" id="CHEBI:57590"/>
        <dbReference type="ChEBI" id="CHEBI:456216"/>
        <dbReference type="EC" id="2.7.1.39"/>
    </reaction>
</comment>
<protein>
    <recommendedName>
        <fullName evidence="7 8">Homoserine kinase</fullName>
        <shortName evidence="7">HK</shortName>
        <shortName evidence="7">HSK</shortName>
        <ecNumber evidence="7 8">2.7.1.39</ecNumber>
    </recommendedName>
</protein>
<dbReference type="Proteomes" id="UP000249169">
    <property type="component" value="Unassembled WGS sequence"/>
</dbReference>
<comment type="pathway">
    <text evidence="7">Amino-acid biosynthesis; L-threonine biosynthesis; L-threonine from L-aspartate: step 4/5.</text>
</comment>
<dbReference type="Gene3D" id="3.30.70.890">
    <property type="entry name" value="GHMP kinase, C-terminal domain"/>
    <property type="match status" value="1"/>
</dbReference>
<dbReference type="Pfam" id="PF08544">
    <property type="entry name" value="GHMP_kinases_C"/>
    <property type="match status" value="1"/>
</dbReference>
<dbReference type="NCBIfam" id="TIGR00191">
    <property type="entry name" value="thrB"/>
    <property type="match status" value="1"/>
</dbReference>
<dbReference type="PANTHER" id="PTHR20861">
    <property type="entry name" value="HOMOSERINE/4-DIPHOSPHOCYTIDYL-2-C-METHYL-D-ERYTHRITOL KINASE"/>
    <property type="match status" value="1"/>
</dbReference>
<comment type="similarity">
    <text evidence="7">Belongs to the GHMP kinase family. Homoserine kinase subfamily.</text>
</comment>
<dbReference type="GO" id="GO:0004413">
    <property type="term" value="F:homoserine kinase activity"/>
    <property type="evidence" value="ECO:0007669"/>
    <property type="project" value="UniProtKB-UniRule"/>
</dbReference>
<evidence type="ECO:0000256" key="2">
    <source>
        <dbReference type="ARBA" id="ARBA00022679"/>
    </source>
</evidence>
<comment type="subcellular location">
    <subcellularLocation>
        <location evidence="7">Cytoplasm</location>
    </subcellularLocation>
</comment>
<dbReference type="Gene3D" id="3.30.230.10">
    <property type="match status" value="1"/>
</dbReference>
<dbReference type="GO" id="GO:0009088">
    <property type="term" value="P:threonine biosynthetic process"/>
    <property type="evidence" value="ECO:0007669"/>
    <property type="project" value="UniProtKB-UniRule"/>
</dbReference>
<dbReference type="OrthoDB" id="9769912at2"/>
<feature type="domain" description="GHMP kinase N-terminal" evidence="9">
    <location>
        <begin position="81"/>
        <end position="158"/>
    </location>
</feature>
<evidence type="ECO:0000256" key="4">
    <source>
        <dbReference type="ARBA" id="ARBA00022741"/>
    </source>
</evidence>
<dbReference type="InterPro" id="IPR013750">
    <property type="entry name" value="GHMP_kinase_C_dom"/>
</dbReference>
<dbReference type="InterPro" id="IPR000870">
    <property type="entry name" value="Homoserine_kinase"/>
</dbReference>
<dbReference type="PANTHER" id="PTHR20861:SF1">
    <property type="entry name" value="HOMOSERINE KINASE"/>
    <property type="match status" value="1"/>
</dbReference>
<dbReference type="SUPFAM" id="SSF54211">
    <property type="entry name" value="Ribosomal protein S5 domain 2-like"/>
    <property type="match status" value="1"/>
</dbReference>
<dbReference type="EMBL" id="QHKO01000006">
    <property type="protein sequence ID" value="RAL21278.1"/>
    <property type="molecule type" value="Genomic_DNA"/>
</dbReference>
<dbReference type="GO" id="GO:0005524">
    <property type="term" value="F:ATP binding"/>
    <property type="evidence" value="ECO:0007669"/>
    <property type="project" value="UniProtKB-UniRule"/>
</dbReference>
<keyword evidence="12" id="KW-1185">Reference proteome</keyword>
<dbReference type="GO" id="GO:0005737">
    <property type="term" value="C:cytoplasm"/>
    <property type="evidence" value="ECO:0007669"/>
    <property type="project" value="UniProtKB-SubCell"/>
</dbReference>
<dbReference type="HAMAP" id="MF_00384">
    <property type="entry name" value="Homoser_kinase"/>
    <property type="match status" value="1"/>
</dbReference>
<comment type="function">
    <text evidence="7">Catalyzes the ATP-dependent phosphorylation of L-homoserine to L-homoserine phosphate.</text>
</comment>
<evidence type="ECO:0000256" key="3">
    <source>
        <dbReference type="ARBA" id="ARBA00022697"/>
    </source>
</evidence>
<keyword evidence="3 7" id="KW-0791">Threonine biosynthesis</keyword>
<name>A0A328C432_9DELT</name>
<dbReference type="InterPro" id="IPR020568">
    <property type="entry name" value="Ribosomal_Su5_D2-typ_SF"/>
</dbReference>
<dbReference type="RefSeq" id="WP_111730566.1">
    <property type="nucleotide sequence ID" value="NZ_QHKO01000006.1"/>
</dbReference>
<dbReference type="EC" id="2.7.1.39" evidence="7 8"/>
<dbReference type="InterPro" id="IPR036554">
    <property type="entry name" value="GHMP_kinase_C_sf"/>
</dbReference>
<comment type="caution">
    <text evidence="7">Lacks conserved residue(s) required for the propagation of feature annotation.</text>
</comment>
<evidence type="ECO:0000256" key="6">
    <source>
        <dbReference type="ARBA" id="ARBA00022840"/>
    </source>
</evidence>
<dbReference type="InterPro" id="IPR006204">
    <property type="entry name" value="GHMP_kinase_N_dom"/>
</dbReference>
<dbReference type="NCBIfam" id="NF002288">
    <property type="entry name" value="PRK01212.1-4"/>
    <property type="match status" value="1"/>
</dbReference>
<proteinExistence type="inferred from homology"/>
<dbReference type="UniPathway" id="UPA00050">
    <property type="reaction ID" value="UER00064"/>
</dbReference>
<evidence type="ECO:0000313" key="12">
    <source>
        <dbReference type="Proteomes" id="UP000249169"/>
    </source>
</evidence>